<dbReference type="InterPro" id="IPR000847">
    <property type="entry name" value="LysR_HTH_N"/>
</dbReference>
<accession>A0ABP8GFS8</accession>
<dbReference type="PANTHER" id="PTHR30346">
    <property type="entry name" value="TRANSCRIPTIONAL DUAL REGULATOR HCAR-RELATED"/>
    <property type="match status" value="1"/>
</dbReference>
<evidence type="ECO:0000256" key="1">
    <source>
        <dbReference type="ARBA" id="ARBA00009437"/>
    </source>
</evidence>
<dbReference type="InterPro" id="IPR036388">
    <property type="entry name" value="WH-like_DNA-bd_sf"/>
</dbReference>
<comment type="caution">
    <text evidence="6">The sequence shown here is derived from an EMBL/GenBank/DDBJ whole genome shotgun (WGS) entry which is preliminary data.</text>
</comment>
<proteinExistence type="inferred from homology"/>
<dbReference type="SUPFAM" id="SSF53850">
    <property type="entry name" value="Periplasmic binding protein-like II"/>
    <property type="match status" value="1"/>
</dbReference>
<dbReference type="PROSITE" id="PS50931">
    <property type="entry name" value="HTH_LYSR"/>
    <property type="match status" value="1"/>
</dbReference>
<reference evidence="7" key="1">
    <citation type="journal article" date="2019" name="Int. J. Syst. Evol. Microbiol.">
        <title>The Global Catalogue of Microorganisms (GCM) 10K type strain sequencing project: providing services to taxonomists for standard genome sequencing and annotation.</title>
        <authorList>
            <consortium name="The Broad Institute Genomics Platform"/>
            <consortium name="The Broad Institute Genome Sequencing Center for Infectious Disease"/>
            <person name="Wu L."/>
            <person name="Ma J."/>
        </authorList>
    </citation>
    <scope>NUCLEOTIDE SEQUENCE [LARGE SCALE GENOMIC DNA]</scope>
    <source>
        <strain evidence="7">JCM 17666</strain>
    </source>
</reference>
<dbReference type="CDD" id="cd08414">
    <property type="entry name" value="PBP2_LTTR_aromatics_like"/>
    <property type="match status" value="1"/>
</dbReference>
<protein>
    <submittedName>
        <fullName evidence="6">LysR family transcriptional regulator</fullName>
    </submittedName>
</protein>
<name>A0ABP8GFS8_9BURK</name>
<organism evidence="6 7">
    <name type="scientific">Pigmentiphaga soli</name>
    <dbReference type="NCBI Taxonomy" id="1007095"/>
    <lineage>
        <taxon>Bacteria</taxon>
        <taxon>Pseudomonadati</taxon>
        <taxon>Pseudomonadota</taxon>
        <taxon>Betaproteobacteria</taxon>
        <taxon>Burkholderiales</taxon>
        <taxon>Alcaligenaceae</taxon>
        <taxon>Pigmentiphaga</taxon>
    </lineage>
</organism>
<gene>
    <name evidence="6" type="ORF">GCM10023144_03820</name>
</gene>
<dbReference type="Gene3D" id="1.10.10.10">
    <property type="entry name" value="Winged helix-like DNA-binding domain superfamily/Winged helix DNA-binding domain"/>
    <property type="match status" value="1"/>
</dbReference>
<keyword evidence="3" id="KW-0238">DNA-binding</keyword>
<evidence type="ECO:0000256" key="2">
    <source>
        <dbReference type="ARBA" id="ARBA00023015"/>
    </source>
</evidence>
<comment type="similarity">
    <text evidence="1">Belongs to the LysR transcriptional regulatory family.</text>
</comment>
<dbReference type="PRINTS" id="PR00039">
    <property type="entry name" value="HTHLYSR"/>
</dbReference>
<feature type="domain" description="HTH lysR-type" evidence="5">
    <location>
        <begin position="27"/>
        <end position="84"/>
    </location>
</feature>
<dbReference type="Pfam" id="PF03466">
    <property type="entry name" value="LysR_substrate"/>
    <property type="match status" value="1"/>
</dbReference>
<evidence type="ECO:0000313" key="7">
    <source>
        <dbReference type="Proteomes" id="UP001501671"/>
    </source>
</evidence>
<sequence length="330" mass="35265">MFPANTEKVSRDMLHVSPAVSENMRDLDLRVVNQFLAISAAGSFRGAAEALHMSQPPLSVAMKQLEEKLGFSLFTRSNTGIRMTEAGAAFACEAQRILEQADRAISVASAVAEGRAGALRIAFNSTAMMAFLPAAIRAFRKAFPDVTVTLTEAISSETARLVGNGQVDLGFLVSPMELMPNVGSEPIYDDIFLAALPTGHRLTAKPQVSLRDLADDPMVGFTNEKAPVFRRLINLACYEQGFEPNIVQTGSHIHTLLYLVAGGVGVALLPSVISKFAYDGVVFKPLSPRSALLSIRMDAIYPSGNASPTVAGFMSILKAKMPSSGRSTDA</sequence>
<dbReference type="Gene3D" id="3.40.190.10">
    <property type="entry name" value="Periplasmic binding protein-like II"/>
    <property type="match status" value="2"/>
</dbReference>
<dbReference type="InterPro" id="IPR005119">
    <property type="entry name" value="LysR_subst-bd"/>
</dbReference>
<keyword evidence="4" id="KW-0804">Transcription</keyword>
<dbReference type="Pfam" id="PF00126">
    <property type="entry name" value="HTH_1"/>
    <property type="match status" value="1"/>
</dbReference>
<dbReference type="EMBL" id="BAABFO010000001">
    <property type="protein sequence ID" value="GAA4323179.1"/>
    <property type="molecule type" value="Genomic_DNA"/>
</dbReference>
<dbReference type="PANTHER" id="PTHR30346:SF0">
    <property type="entry name" value="HCA OPERON TRANSCRIPTIONAL ACTIVATOR HCAR"/>
    <property type="match status" value="1"/>
</dbReference>
<dbReference type="Proteomes" id="UP001501671">
    <property type="component" value="Unassembled WGS sequence"/>
</dbReference>
<evidence type="ECO:0000313" key="6">
    <source>
        <dbReference type="EMBL" id="GAA4323179.1"/>
    </source>
</evidence>
<evidence type="ECO:0000256" key="4">
    <source>
        <dbReference type="ARBA" id="ARBA00023163"/>
    </source>
</evidence>
<keyword evidence="2" id="KW-0805">Transcription regulation</keyword>
<evidence type="ECO:0000259" key="5">
    <source>
        <dbReference type="PROSITE" id="PS50931"/>
    </source>
</evidence>
<evidence type="ECO:0000256" key="3">
    <source>
        <dbReference type="ARBA" id="ARBA00023125"/>
    </source>
</evidence>
<dbReference type="SUPFAM" id="SSF46785">
    <property type="entry name" value="Winged helix' DNA-binding domain"/>
    <property type="match status" value="1"/>
</dbReference>
<dbReference type="InterPro" id="IPR036390">
    <property type="entry name" value="WH_DNA-bd_sf"/>
</dbReference>
<keyword evidence="7" id="KW-1185">Reference proteome</keyword>